<keyword evidence="4" id="KW-1185">Reference proteome</keyword>
<feature type="compositionally biased region" description="Polar residues" evidence="1">
    <location>
        <begin position="169"/>
        <end position="178"/>
    </location>
</feature>
<dbReference type="InterPro" id="IPR025558">
    <property type="entry name" value="DUF4283"/>
</dbReference>
<feature type="compositionally biased region" description="Polar residues" evidence="1">
    <location>
        <begin position="141"/>
        <end position="156"/>
    </location>
</feature>
<feature type="compositionally biased region" description="Polar residues" evidence="1">
    <location>
        <begin position="15"/>
        <end position="25"/>
    </location>
</feature>
<evidence type="ECO:0000256" key="1">
    <source>
        <dbReference type="SAM" id="MobiDB-lite"/>
    </source>
</evidence>
<name>A0ABS8SYV0_DATST</name>
<feature type="region of interest" description="Disordered" evidence="1">
    <location>
        <begin position="141"/>
        <end position="242"/>
    </location>
</feature>
<feature type="compositionally biased region" description="Basic and acidic residues" evidence="1">
    <location>
        <begin position="232"/>
        <end position="242"/>
    </location>
</feature>
<reference evidence="3 4" key="1">
    <citation type="journal article" date="2021" name="BMC Genomics">
        <title>Datura genome reveals duplications of psychoactive alkaloid biosynthetic genes and high mutation rate following tissue culture.</title>
        <authorList>
            <person name="Rajewski A."/>
            <person name="Carter-House D."/>
            <person name="Stajich J."/>
            <person name="Litt A."/>
        </authorList>
    </citation>
    <scope>NUCLEOTIDE SEQUENCE [LARGE SCALE GENOMIC DNA]</scope>
    <source>
        <strain evidence="3">AR-01</strain>
    </source>
</reference>
<gene>
    <name evidence="3" type="ORF">HAX54_050981</name>
</gene>
<evidence type="ECO:0000313" key="3">
    <source>
        <dbReference type="EMBL" id="MCD7463644.1"/>
    </source>
</evidence>
<dbReference type="Pfam" id="PF14111">
    <property type="entry name" value="DUF4283"/>
    <property type="match status" value="1"/>
</dbReference>
<feature type="non-terminal residue" evidence="3">
    <location>
        <position position="1"/>
    </location>
</feature>
<accession>A0ABS8SYV0</accession>
<comment type="caution">
    <text evidence="3">The sequence shown here is derived from an EMBL/GenBank/DDBJ whole genome shotgun (WGS) entry which is preliminary data.</text>
</comment>
<evidence type="ECO:0000313" key="4">
    <source>
        <dbReference type="Proteomes" id="UP000823775"/>
    </source>
</evidence>
<organism evidence="3 4">
    <name type="scientific">Datura stramonium</name>
    <name type="common">Jimsonweed</name>
    <name type="synonym">Common thornapple</name>
    <dbReference type="NCBI Taxonomy" id="4076"/>
    <lineage>
        <taxon>Eukaryota</taxon>
        <taxon>Viridiplantae</taxon>
        <taxon>Streptophyta</taxon>
        <taxon>Embryophyta</taxon>
        <taxon>Tracheophyta</taxon>
        <taxon>Spermatophyta</taxon>
        <taxon>Magnoliopsida</taxon>
        <taxon>eudicotyledons</taxon>
        <taxon>Gunneridae</taxon>
        <taxon>Pentapetalae</taxon>
        <taxon>asterids</taxon>
        <taxon>lamiids</taxon>
        <taxon>Solanales</taxon>
        <taxon>Solanaceae</taxon>
        <taxon>Solanoideae</taxon>
        <taxon>Datureae</taxon>
        <taxon>Datura</taxon>
    </lineage>
</organism>
<feature type="region of interest" description="Disordered" evidence="1">
    <location>
        <begin position="1"/>
        <end position="40"/>
    </location>
</feature>
<dbReference type="EMBL" id="JACEIK010000899">
    <property type="protein sequence ID" value="MCD7463644.1"/>
    <property type="molecule type" value="Genomic_DNA"/>
</dbReference>
<feature type="compositionally biased region" description="Basic and acidic residues" evidence="1">
    <location>
        <begin position="199"/>
        <end position="224"/>
    </location>
</feature>
<protein>
    <recommendedName>
        <fullName evidence="2">DUF4283 domain-containing protein</fullName>
    </recommendedName>
</protein>
<dbReference type="Proteomes" id="UP000823775">
    <property type="component" value="Unassembled WGS sequence"/>
</dbReference>
<feature type="domain" description="DUF4283" evidence="2">
    <location>
        <begin position="83"/>
        <end position="131"/>
    </location>
</feature>
<sequence length="321" mass="36147">LQKIRNHEAPIPIHDQQQFPPIQSKNPKDPNPPSYASTINKAANPQAIGPKQAKEKVTATQSTHKGIPTVIFKELFPVKESAKIGVYDNYNVFLDFTKEVDFNIVWFKRVIEIEGMQMWLQRWSPNFKLDEDIPIAPIVSSTGTPLTLDTATNGRTRPSMAKDKDQYESETNGNQGNVNDEKNHNNECEADGNLSVESVDSKGNSEGKRKLESIREDSSSEKIENTCQSTNKQDHNSAGHQQNKDKVWEINNIDTYTSLATDIKNTEGVQLVVDIDLDQNRGQEIEPHDHIINASDNQIEKVENTCSSTKRDDNVESYQTL</sequence>
<proteinExistence type="predicted"/>
<evidence type="ECO:0000259" key="2">
    <source>
        <dbReference type="Pfam" id="PF14111"/>
    </source>
</evidence>